<evidence type="ECO:0000256" key="1">
    <source>
        <dbReference type="SAM" id="MobiDB-lite"/>
    </source>
</evidence>
<gene>
    <name evidence="2" type="ORF">TVY486_1110620</name>
</gene>
<evidence type="ECO:0000313" key="2">
    <source>
        <dbReference type="EMBL" id="CCC53578.1"/>
    </source>
</evidence>
<organism evidence="2">
    <name type="scientific">Trypanosoma vivax (strain Y486)</name>
    <dbReference type="NCBI Taxonomy" id="1055687"/>
    <lineage>
        <taxon>Eukaryota</taxon>
        <taxon>Discoba</taxon>
        <taxon>Euglenozoa</taxon>
        <taxon>Kinetoplastea</taxon>
        <taxon>Metakinetoplastina</taxon>
        <taxon>Trypanosomatida</taxon>
        <taxon>Trypanosomatidae</taxon>
        <taxon>Trypanosoma</taxon>
        <taxon>Duttonella</taxon>
    </lineage>
</organism>
<dbReference type="EMBL" id="HE573027">
    <property type="protein sequence ID" value="CCC53578.1"/>
    <property type="molecule type" value="Genomic_DNA"/>
</dbReference>
<dbReference type="AlphaFoldDB" id="G0UCL8"/>
<accession>G0UCL8</accession>
<proteinExistence type="predicted"/>
<protein>
    <submittedName>
        <fullName evidence="2">Uncharacterized protein</fullName>
    </submittedName>
</protein>
<dbReference type="VEuPathDB" id="TriTrypDB:TvY486_1110620"/>
<feature type="region of interest" description="Disordered" evidence="1">
    <location>
        <begin position="206"/>
        <end position="225"/>
    </location>
</feature>
<name>G0UCL8_TRYVY</name>
<reference evidence="2" key="1">
    <citation type="journal article" date="2012" name="Proc. Natl. Acad. Sci. U.S.A.">
        <title>Antigenic diversity is generated by distinct evolutionary mechanisms in African trypanosome species.</title>
        <authorList>
            <person name="Jackson A.P."/>
            <person name="Berry A."/>
            <person name="Aslett M."/>
            <person name="Allison H.C."/>
            <person name="Burton P."/>
            <person name="Vavrova-Anderson J."/>
            <person name="Brown R."/>
            <person name="Browne H."/>
            <person name="Corton N."/>
            <person name="Hauser H."/>
            <person name="Gamble J."/>
            <person name="Gilderthorp R."/>
            <person name="Marcello L."/>
            <person name="McQuillan J."/>
            <person name="Otto T.D."/>
            <person name="Quail M.A."/>
            <person name="Sanders M.J."/>
            <person name="van Tonder A."/>
            <person name="Ginger M.L."/>
            <person name="Field M.C."/>
            <person name="Barry J.D."/>
            <person name="Hertz-Fowler C."/>
            <person name="Berriman M."/>
        </authorList>
    </citation>
    <scope>NUCLEOTIDE SEQUENCE</scope>
    <source>
        <strain evidence="2">Y486</strain>
    </source>
</reference>
<sequence length="317" mass="33593">MDILCAHMDPVRIRLATRTAPDAKDGRRGSRSVAFMMPASFADAFGGLGAGAAFPSAAACLPKLRAAPPAVAGCLSLGLGPCNRPGLIAVLSSFLGGGIQYHIGRGVHCFRGCCALFGFQRGSRATFAWHVELWCPTRPRRRHRALLGAGACCFCGPVAAPGDAGLPLFEVLSALRRATPLSCVDARFSHARGAVDYKRACPSGAGLPRGPFRQQSAPTPPLHPTRLATKNRALRALETRRGALRMGVRARSPPISRARPRACESFLQLLVAFRRVHSVSPTSREKRRMMPVANALPLCGSLAFPVSPAGIAAPSDF</sequence>